<protein>
    <submittedName>
        <fullName evidence="3">HET-domain-containing protein</fullName>
    </submittedName>
</protein>
<keyword evidence="4" id="KW-1185">Reference proteome</keyword>
<dbReference type="Pfam" id="PF06985">
    <property type="entry name" value="HET"/>
    <property type="match status" value="1"/>
</dbReference>
<dbReference type="EMBL" id="ML976990">
    <property type="protein sequence ID" value="KAF1957206.1"/>
    <property type="molecule type" value="Genomic_DNA"/>
</dbReference>
<keyword evidence="1" id="KW-0175">Coiled coil</keyword>
<dbReference type="Proteomes" id="UP000800035">
    <property type="component" value="Unassembled WGS sequence"/>
</dbReference>
<feature type="coiled-coil region" evidence="1">
    <location>
        <begin position="571"/>
        <end position="598"/>
    </location>
</feature>
<evidence type="ECO:0000313" key="4">
    <source>
        <dbReference type="Proteomes" id="UP000800035"/>
    </source>
</evidence>
<dbReference type="InterPro" id="IPR052895">
    <property type="entry name" value="HetReg/Transcr_Mod"/>
</dbReference>
<dbReference type="AlphaFoldDB" id="A0A6A5U2J4"/>
<evidence type="ECO:0000313" key="3">
    <source>
        <dbReference type="EMBL" id="KAF1957206.1"/>
    </source>
</evidence>
<dbReference type="OrthoDB" id="5386682at2759"/>
<dbReference type="PANTHER" id="PTHR24148:SF73">
    <property type="entry name" value="HET DOMAIN PROTEIN (AFU_ORTHOLOGUE AFUA_8G01020)"/>
    <property type="match status" value="1"/>
</dbReference>
<proteinExistence type="predicted"/>
<feature type="domain" description="Heterokaryon incompatibility" evidence="2">
    <location>
        <begin position="94"/>
        <end position="260"/>
    </location>
</feature>
<organism evidence="3 4">
    <name type="scientific">Byssothecium circinans</name>
    <dbReference type="NCBI Taxonomy" id="147558"/>
    <lineage>
        <taxon>Eukaryota</taxon>
        <taxon>Fungi</taxon>
        <taxon>Dikarya</taxon>
        <taxon>Ascomycota</taxon>
        <taxon>Pezizomycotina</taxon>
        <taxon>Dothideomycetes</taxon>
        <taxon>Pleosporomycetidae</taxon>
        <taxon>Pleosporales</taxon>
        <taxon>Massarineae</taxon>
        <taxon>Massarinaceae</taxon>
        <taxon>Byssothecium</taxon>
    </lineage>
</organism>
<reference evidence="3" key="1">
    <citation type="journal article" date="2020" name="Stud. Mycol.">
        <title>101 Dothideomycetes genomes: a test case for predicting lifestyles and emergence of pathogens.</title>
        <authorList>
            <person name="Haridas S."/>
            <person name="Albert R."/>
            <person name="Binder M."/>
            <person name="Bloem J."/>
            <person name="Labutti K."/>
            <person name="Salamov A."/>
            <person name="Andreopoulos B."/>
            <person name="Baker S."/>
            <person name="Barry K."/>
            <person name="Bills G."/>
            <person name="Bluhm B."/>
            <person name="Cannon C."/>
            <person name="Castanera R."/>
            <person name="Culley D."/>
            <person name="Daum C."/>
            <person name="Ezra D."/>
            <person name="Gonzalez J."/>
            <person name="Henrissat B."/>
            <person name="Kuo A."/>
            <person name="Liang C."/>
            <person name="Lipzen A."/>
            <person name="Lutzoni F."/>
            <person name="Magnuson J."/>
            <person name="Mondo S."/>
            <person name="Nolan M."/>
            <person name="Ohm R."/>
            <person name="Pangilinan J."/>
            <person name="Park H.-J."/>
            <person name="Ramirez L."/>
            <person name="Alfaro M."/>
            <person name="Sun H."/>
            <person name="Tritt A."/>
            <person name="Yoshinaga Y."/>
            <person name="Zwiers L.-H."/>
            <person name="Turgeon B."/>
            <person name="Goodwin S."/>
            <person name="Spatafora J."/>
            <person name="Crous P."/>
            <person name="Grigoriev I."/>
        </authorList>
    </citation>
    <scope>NUCLEOTIDE SEQUENCE</scope>
    <source>
        <strain evidence="3">CBS 675.92</strain>
    </source>
</reference>
<gene>
    <name evidence="3" type="ORF">CC80DRAFT_56729</name>
</gene>
<accession>A0A6A5U2J4</accession>
<dbReference type="Pfam" id="PF26639">
    <property type="entry name" value="Het-6_barrel"/>
    <property type="match status" value="1"/>
</dbReference>
<dbReference type="PANTHER" id="PTHR24148">
    <property type="entry name" value="ANKYRIN REPEAT DOMAIN-CONTAINING PROTEIN 39 HOMOLOG-RELATED"/>
    <property type="match status" value="1"/>
</dbReference>
<sequence length="681" mass="77921">MSLSSGQATFGFYNPNSLKALWWVSSSVDKTPVRLPDCPGKNVLEWHKYQHIDASHQIRLMELLPPERYPARNNSLEPIRCKIHCTNLDQNPEYEALSYTWGSMSRSLVISVLPSEDEEEALFATPQLVMALTRLRLPSKSRFLWIDQLCIDQENEDEKGPQIQLMGQIYQKAQRVVIWLGEARNDRPEYDTSELLSNLCNEFSQSDNNTPAEDVELARRFVAFRLVAMNWVKTIEDVRLLAIYEVLNRPWFRRAWVFQEASLAREIIVQYGSFEVRFEEFKRVMDAVYSLGSSFGISKRRGLAFDTCGFEMMKLIQEARQGFLETHLEDSGMSKGIGFLPTLLRVLRRVDAFNPRDLIFAFLAFQNDEGIRSTKESYQQSPEDVWLQAAEQIIKTSGSLDIFAALSGDTPRQLRLPSWVPYWSDCFPYSRPIAAPGSRFRASRGLPHIWKKQDPQKLVVQGKIVDSIKAFPGPIPDPFVVHSFGPTPDWNIIWIGLEYYQMCFLKRHSDTLGDELPVKLQILNSDLVRTLLCDGAMGSQQPLRCVPQMTRAIAAIPAAKSLLQLRDAGQNMDFTEEQSELLENYEKLEDLALVAEKKRMFWTENLQLGMACEDVKIGDQIAIIHGSKAPCLLRAVGAGSGEYRVISQCYLDGWMYGKPQKDQPHPHGTWWEEEQDEFVLV</sequence>
<dbReference type="InterPro" id="IPR010730">
    <property type="entry name" value="HET"/>
</dbReference>
<evidence type="ECO:0000256" key="1">
    <source>
        <dbReference type="SAM" id="Coils"/>
    </source>
</evidence>
<name>A0A6A5U2J4_9PLEO</name>
<evidence type="ECO:0000259" key="2">
    <source>
        <dbReference type="Pfam" id="PF06985"/>
    </source>
</evidence>